<dbReference type="GO" id="GO:0008745">
    <property type="term" value="F:N-acetylmuramoyl-L-alanine amidase activity"/>
    <property type="evidence" value="ECO:0007669"/>
    <property type="project" value="UniProtKB-EC"/>
</dbReference>
<accession>A0A9X3DGF4</accession>
<reference evidence="2" key="1">
    <citation type="submission" date="2022-11" db="EMBL/GenBank/DDBJ databases">
        <authorList>
            <person name="Graham C."/>
            <person name="Newman J.D."/>
        </authorList>
    </citation>
    <scope>NUCLEOTIDE SEQUENCE</scope>
    <source>
        <strain evidence="2">DSM 19486</strain>
    </source>
</reference>
<dbReference type="RefSeq" id="WP_010602333.1">
    <property type="nucleotide sequence ID" value="NZ_JAPJUH010000003.1"/>
</dbReference>
<dbReference type="SUPFAM" id="SSF55846">
    <property type="entry name" value="N-acetylmuramoyl-L-alanine amidase-like"/>
    <property type="match status" value="1"/>
</dbReference>
<evidence type="ECO:0000259" key="1">
    <source>
        <dbReference type="PROSITE" id="PS51781"/>
    </source>
</evidence>
<name>A0A9X3DGF4_9SPHI</name>
<evidence type="ECO:0000313" key="2">
    <source>
        <dbReference type="EMBL" id="MCX3265581.1"/>
    </source>
</evidence>
<evidence type="ECO:0000313" key="3">
    <source>
        <dbReference type="Proteomes" id="UP001142592"/>
    </source>
</evidence>
<keyword evidence="3" id="KW-1185">Reference proteome</keyword>
<dbReference type="CDD" id="cd06583">
    <property type="entry name" value="PGRP"/>
    <property type="match status" value="1"/>
</dbReference>
<dbReference type="EMBL" id="JAPJUH010000003">
    <property type="protein sequence ID" value="MCX3265581.1"/>
    <property type="molecule type" value="Genomic_DNA"/>
</dbReference>
<dbReference type="GO" id="GO:0009253">
    <property type="term" value="P:peptidoglycan catabolic process"/>
    <property type="evidence" value="ECO:0007669"/>
    <property type="project" value="InterPro"/>
</dbReference>
<dbReference type="AlphaFoldDB" id="A0A9X3DGF4"/>
<dbReference type="InterPro" id="IPR002502">
    <property type="entry name" value="Amidase_domain"/>
</dbReference>
<dbReference type="Gene3D" id="3.40.80.10">
    <property type="entry name" value="Peptidoglycan recognition protein-like"/>
    <property type="match status" value="1"/>
</dbReference>
<proteinExistence type="predicted"/>
<feature type="domain" description="SH3b" evidence="1">
    <location>
        <begin position="273"/>
        <end position="332"/>
    </location>
</feature>
<dbReference type="Pfam" id="PF01510">
    <property type="entry name" value="Amidase_2"/>
    <property type="match status" value="1"/>
</dbReference>
<dbReference type="InterPro" id="IPR003646">
    <property type="entry name" value="SH3-like_bac-type"/>
</dbReference>
<dbReference type="InterPro" id="IPR052354">
    <property type="entry name" value="Cell_Wall_Dynamics_Protein"/>
</dbReference>
<dbReference type="PROSITE" id="PS51781">
    <property type="entry name" value="SH3B"/>
    <property type="match status" value="1"/>
</dbReference>
<comment type="caution">
    <text evidence="2">The sequence shown here is derived from an EMBL/GenBank/DDBJ whole genome shotgun (WGS) entry which is preliminary data.</text>
</comment>
<dbReference type="EC" id="3.5.1.28" evidence="2"/>
<organism evidence="2 3">
    <name type="scientific">Pedobacter agri</name>
    <dbReference type="NCBI Taxonomy" id="454586"/>
    <lineage>
        <taxon>Bacteria</taxon>
        <taxon>Pseudomonadati</taxon>
        <taxon>Bacteroidota</taxon>
        <taxon>Sphingobacteriia</taxon>
        <taxon>Sphingobacteriales</taxon>
        <taxon>Sphingobacteriaceae</taxon>
        <taxon>Pedobacter</taxon>
    </lineage>
</organism>
<dbReference type="Gene3D" id="2.30.30.40">
    <property type="entry name" value="SH3 Domains"/>
    <property type="match status" value="2"/>
</dbReference>
<dbReference type="SMART" id="SM00287">
    <property type="entry name" value="SH3b"/>
    <property type="match status" value="2"/>
</dbReference>
<dbReference type="PANTHER" id="PTHR34408:SF1">
    <property type="entry name" value="GLYCOSYL HYDROLASE FAMILY 19 DOMAIN-CONTAINING PROTEIN HI_1415"/>
    <property type="match status" value="1"/>
</dbReference>
<dbReference type="InterPro" id="IPR036505">
    <property type="entry name" value="Amidase/PGRP_sf"/>
</dbReference>
<dbReference type="PANTHER" id="PTHR34408">
    <property type="entry name" value="FAMILY PROTEIN, PUTATIVE-RELATED"/>
    <property type="match status" value="1"/>
</dbReference>
<dbReference type="Proteomes" id="UP001142592">
    <property type="component" value="Unassembled WGS sequence"/>
</dbReference>
<dbReference type="Pfam" id="PF08239">
    <property type="entry name" value="SH3_3"/>
    <property type="match status" value="1"/>
</dbReference>
<protein>
    <submittedName>
        <fullName evidence="2">N-acetylmuramoyl-L-alanine amidase</fullName>
        <ecNumber evidence="2">3.5.1.28</ecNumber>
    </submittedName>
</protein>
<keyword evidence="2" id="KW-0378">Hydrolase</keyword>
<sequence>MTTKFGFNLMSIDEFENWLANLRVARTILNIQQHHTWSPSYIQFKGNNQFEMQKNMKAYHVGENGWADIGQHFSTFADGSIVTGRSMEKTPACILGFNSNSVCMEHVGNFDKGKDTMTAAHKDTIIRMTAALCKKFGIEVNSNKIVYHHWFDLSSGVRNNGTKNNKTCPGTNFFGGNKVNDCEQNFLPLVSAALNGVTIPSVSTINTDVLKYVYVTADTLNIREAATSQAKKADDREPALLGSILRVYKEKDGWYKISGSQEHWVNAAYTKPVTRATVNASTLNVRSGAGNTFPKVASLTQGQEVFIRDENNGWSKINADNRWVKKEFLKIN</sequence>
<gene>
    <name evidence="2" type="ORF">OQZ29_12540</name>
</gene>